<feature type="compositionally biased region" description="Basic and acidic residues" evidence="1">
    <location>
        <begin position="34"/>
        <end position="43"/>
    </location>
</feature>
<protein>
    <submittedName>
        <fullName evidence="2">Uncharacterized protein</fullName>
    </submittedName>
</protein>
<proteinExistence type="predicted"/>
<sequence>MRLKERGKTSRRKSKSKKEKPVTLSAPVTSTEDDIPRPSDVKGKKGKQSFPEESSKKKPISAETVEDSDGENDNRDVSVQSKQTLSDGKQILGTVIGQDVAGTHVSKSASTTQKTVNPTSPLFPGSRQIHVDVNKGNSTARSENENQPEILVGDDLSNNEITIDLDEDEDIRSFPSVSRHQSAEPSNIPLFVDLDSDDGMTSFIPTEGDLIDKPDMDVGDESTSKKPTISSHRRNRDPYPDTPQKKRDKDSKRVRFSPRPTSPTPGKRRKDLVLGDLQICKPSGLGPMITSILG</sequence>
<dbReference type="EMBL" id="KL198010">
    <property type="protein sequence ID" value="KDQ26247.1"/>
    <property type="molecule type" value="Genomic_DNA"/>
</dbReference>
<accession>A0A067NQ83</accession>
<feature type="region of interest" description="Disordered" evidence="1">
    <location>
        <begin position="1"/>
        <end position="90"/>
    </location>
</feature>
<dbReference type="HOGENOM" id="CLU_947039_0_0_1"/>
<gene>
    <name evidence="2" type="ORF">PLEOSDRAFT_1085460</name>
</gene>
<organism evidence="2 3">
    <name type="scientific">Pleurotus ostreatus (strain PC15)</name>
    <name type="common">Oyster mushroom</name>
    <dbReference type="NCBI Taxonomy" id="1137138"/>
    <lineage>
        <taxon>Eukaryota</taxon>
        <taxon>Fungi</taxon>
        <taxon>Dikarya</taxon>
        <taxon>Basidiomycota</taxon>
        <taxon>Agaricomycotina</taxon>
        <taxon>Agaricomycetes</taxon>
        <taxon>Agaricomycetidae</taxon>
        <taxon>Agaricales</taxon>
        <taxon>Pleurotineae</taxon>
        <taxon>Pleurotaceae</taxon>
        <taxon>Pleurotus</taxon>
    </lineage>
</organism>
<evidence type="ECO:0000313" key="3">
    <source>
        <dbReference type="Proteomes" id="UP000027073"/>
    </source>
</evidence>
<dbReference type="AlphaFoldDB" id="A0A067NQ83"/>
<feature type="compositionally biased region" description="Polar residues" evidence="1">
    <location>
        <begin position="175"/>
        <end position="185"/>
    </location>
</feature>
<reference evidence="3" key="1">
    <citation type="journal article" date="2014" name="Proc. Natl. Acad. Sci. U.S.A.">
        <title>Extensive sampling of basidiomycete genomes demonstrates inadequacy of the white-rot/brown-rot paradigm for wood decay fungi.</title>
        <authorList>
            <person name="Riley R."/>
            <person name="Salamov A.A."/>
            <person name="Brown D.W."/>
            <person name="Nagy L.G."/>
            <person name="Floudas D."/>
            <person name="Held B.W."/>
            <person name="Levasseur A."/>
            <person name="Lombard V."/>
            <person name="Morin E."/>
            <person name="Otillar R."/>
            <person name="Lindquist E.A."/>
            <person name="Sun H."/>
            <person name="LaButti K.M."/>
            <person name="Schmutz J."/>
            <person name="Jabbour D."/>
            <person name="Luo H."/>
            <person name="Baker S.E."/>
            <person name="Pisabarro A.G."/>
            <person name="Walton J.D."/>
            <person name="Blanchette R.A."/>
            <person name="Henrissat B."/>
            <person name="Martin F."/>
            <person name="Cullen D."/>
            <person name="Hibbett D.S."/>
            <person name="Grigoriev I.V."/>
        </authorList>
    </citation>
    <scope>NUCLEOTIDE SEQUENCE [LARGE SCALE GENOMIC DNA]</scope>
    <source>
        <strain evidence="3">PC15</strain>
    </source>
</reference>
<dbReference type="VEuPathDB" id="FungiDB:PLEOSDRAFT_1085460"/>
<evidence type="ECO:0000313" key="2">
    <source>
        <dbReference type="EMBL" id="KDQ26247.1"/>
    </source>
</evidence>
<name>A0A067NQ83_PLEO1</name>
<feature type="compositionally biased region" description="Basic residues" evidence="1">
    <location>
        <begin position="9"/>
        <end position="18"/>
    </location>
</feature>
<feature type="compositionally biased region" description="Polar residues" evidence="1">
    <location>
        <begin position="135"/>
        <end position="147"/>
    </location>
</feature>
<feature type="compositionally biased region" description="Basic and acidic residues" evidence="1">
    <location>
        <begin position="236"/>
        <end position="253"/>
    </location>
</feature>
<feature type="compositionally biased region" description="Polar residues" evidence="1">
    <location>
        <begin position="105"/>
        <end position="120"/>
    </location>
</feature>
<dbReference type="Proteomes" id="UP000027073">
    <property type="component" value="Unassembled WGS sequence"/>
</dbReference>
<dbReference type="InParanoid" id="A0A067NQ83"/>
<feature type="region of interest" description="Disordered" evidence="1">
    <location>
        <begin position="105"/>
        <end position="294"/>
    </location>
</feature>
<evidence type="ECO:0000256" key="1">
    <source>
        <dbReference type="SAM" id="MobiDB-lite"/>
    </source>
</evidence>
<feature type="compositionally biased region" description="Polar residues" evidence="1">
    <location>
        <begin position="77"/>
        <end position="87"/>
    </location>
</feature>